<comment type="function">
    <text evidence="9">Involved in the cellular defense against the biological effects of O6-methylguanine (O6-MeG) and O4-methylthymine (O4-MeT) in DNA. Repairs the methylated nucleobase in DNA by stoichiometrically transferring the methyl group to a cysteine residue in the enzyme. This is a suicide reaction: the enzyme is irreversibly inactivated.</text>
</comment>
<dbReference type="GO" id="GO:0003908">
    <property type="term" value="F:methylated-DNA-[protein]-cysteine S-methyltransferase activity"/>
    <property type="evidence" value="ECO:0007669"/>
    <property type="project" value="UniProtKB-UniRule"/>
</dbReference>
<dbReference type="InterPro" id="IPR036217">
    <property type="entry name" value="MethylDNA_cys_MeTrfase_DNAb"/>
</dbReference>
<keyword evidence="3 9" id="KW-0963">Cytoplasm</keyword>
<dbReference type="InterPro" id="IPR001497">
    <property type="entry name" value="MethylDNA_cys_MeTrfase_AS"/>
</dbReference>
<reference evidence="12 13" key="1">
    <citation type="submission" date="2019-03" db="EMBL/GenBank/DDBJ databases">
        <authorList>
            <person name="Kim M.K.M."/>
        </authorList>
    </citation>
    <scope>NUCLEOTIDE SEQUENCE [LARGE SCALE GENOMIC DNA]</scope>
    <source>
        <strain evidence="12 13">18JY21-1</strain>
    </source>
</reference>
<accession>A0A4R4ED14</accession>
<dbReference type="NCBIfam" id="TIGR00589">
    <property type="entry name" value="ogt"/>
    <property type="match status" value="1"/>
</dbReference>
<dbReference type="Gene3D" id="3.30.160.70">
    <property type="entry name" value="Methylated DNA-protein cysteine methyltransferase domain"/>
    <property type="match status" value="1"/>
</dbReference>
<keyword evidence="5 9" id="KW-0808">Transferase</keyword>
<comment type="caution">
    <text evidence="12">The sequence shown here is derived from an EMBL/GenBank/DDBJ whole genome shotgun (WGS) entry which is preliminary data.</text>
</comment>
<dbReference type="HAMAP" id="MF_00772">
    <property type="entry name" value="OGT"/>
    <property type="match status" value="1"/>
</dbReference>
<dbReference type="EMBL" id="SKFG01000008">
    <property type="protein sequence ID" value="TCZ77856.1"/>
    <property type="molecule type" value="Genomic_DNA"/>
</dbReference>
<name>A0A4R4ED14_9BACL</name>
<dbReference type="InterPro" id="IPR036631">
    <property type="entry name" value="MGMT_N_sf"/>
</dbReference>
<evidence type="ECO:0000256" key="8">
    <source>
        <dbReference type="ARBA" id="ARBA00049348"/>
    </source>
</evidence>
<keyword evidence="4 9" id="KW-0489">Methyltransferase</keyword>
<organism evidence="12 13">
    <name type="scientific">Paenibacillus albiflavus</name>
    <dbReference type="NCBI Taxonomy" id="2545760"/>
    <lineage>
        <taxon>Bacteria</taxon>
        <taxon>Bacillati</taxon>
        <taxon>Bacillota</taxon>
        <taxon>Bacilli</taxon>
        <taxon>Bacillales</taxon>
        <taxon>Paenibacillaceae</taxon>
        <taxon>Paenibacillus</taxon>
    </lineage>
</organism>
<dbReference type="GO" id="GO:0006307">
    <property type="term" value="P:DNA alkylation repair"/>
    <property type="evidence" value="ECO:0007669"/>
    <property type="project" value="UniProtKB-UniRule"/>
</dbReference>
<dbReference type="InterPro" id="IPR023546">
    <property type="entry name" value="MGMT"/>
</dbReference>
<dbReference type="InterPro" id="IPR008332">
    <property type="entry name" value="MethylG_MeTrfase_N"/>
</dbReference>
<dbReference type="OrthoDB" id="9802228at2"/>
<dbReference type="InterPro" id="IPR036388">
    <property type="entry name" value="WH-like_DNA-bd_sf"/>
</dbReference>
<sequence length="176" mass="19521">MNQAAGLTIAYDEVDSPIGQLTLATTRQGLCSLLFGSWNDNKDYLMDRAKRWYGASEWVHNPEALAEAAKQLKQYFAGERQEFELELDMQGTTFQLQVWQALRTVPYGQTASYKDIAIAIHSPKAVRAVGGANNRNPISIIVPCHRVIGADGKLIGYGGGLDIKQNLLQLESDFIY</sequence>
<dbReference type="SUPFAM" id="SSF46767">
    <property type="entry name" value="Methylated DNA-protein cysteine methyltransferase, C-terminal domain"/>
    <property type="match status" value="1"/>
</dbReference>
<gene>
    <name evidence="12" type="ORF">E0485_09460</name>
</gene>
<evidence type="ECO:0000259" key="10">
    <source>
        <dbReference type="Pfam" id="PF01035"/>
    </source>
</evidence>
<comment type="similarity">
    <text evidence="2 9">Belongs to the MGMT family.</text>
</comment>
<dbReference type="PROSITE" id="PS00374">
    <property type="entry name" value="MGMT"/>
    <property type="match status" value="1"/>
</dbReference>
<dbReference type="PANTHER" id="PTHR10815">
    <property type="entry name" value="METHYLATED-DNA--PROTEIN-CYSTEINE METHYLTRANSFERASE"/>
    <property type="match status" value="1"/>
</dbReference>
<evidence type="ECO:0000259" key="11">
    <source>
        <dbReference type="Pfam" id="PF02870"/>
    </source>
</evidence>
<dbReference type="GO" id="GO:0032259">
    <property type="term" value="P:methylation"/>
    <property type="evidence" value="ECO:0007669"/>
    <property type="project" value="UniProtKB-KW"/>
</dbReference>
<keyword evidence="13" id="KW-1185">Reference proteome</keyword>
<evidence type="ECO:0000256" key="1">
    <source>
        <dbReference type="ARBA" id="ARBA00001286"/>
    </source>
</evidence>
<dbReference type="SUPFAM" id="SSF53155">
    <property type="entry name" value="Methylated DNA-protein cysteine methyltransferase domain"/>
    <property type="match status" value="1"/>
</dbReference>
<dbReference type="PANTHER" id="PTHR10815:SF5">
    <property type="entry name" value="METHYLATED-DNA--PROTEIN-CYSTEINE METHYLTRANSFERASE"/>
    <property type="match status" value="1"/>
</dbReference>
<proteinExistence type="inferred from homology"/>
<dbReference type="Proteomes" id="UP000295418">
    <property type="component" value="Unassembled WGS sequence"/>
</dbReference>
<keyword evidence="7 9" id="KW-0234">DNA repair</keyword>
<feature type="active site" description="Nucleophile; methyl group acceptor" evidence="9">
    <location>
        <position position="144"/>
    </location>
</feature>
<feature type="domain" description="Methylated-DNA-[protein]-cysteine S-methyltransferase DNA binding" evidence="10">
    <location>
        <begin position="94"/>
        <end position="172"/>
    </location>
</feature>
<evidence type="ECO:0000313" key="13">
    <source>
        <dbReference type="Proteomes" id="UP000295418"/>
    </source>
</evidence>
<dbReference type="GO" id="GO:0005737">
    <property type="term" value="C:cytoplasm"/>
    <property type="evidence" value="ECO:0007669"/>
    <property type="project" value="UniProtKB-SubCell"/>
</dbReference>
<evidence type="ECO:0000313" key="12">
    <source>
        <dbReference type="EMBL" id="TCZ77856.1"/>
    </source>
</evidence>
<evidence type="ECO:0000256" key="7">
    <source>
        <dbReference type="ARBA" id="ARBA00023204"/>
    </source>
</evidence>
<dbReference type="EC" id="2.1.1.63" evidence="9"/>
<dbReference type="Gene3D" id="1.10.10.10">
    <property type="entry name" value="Winged helix-like DNA-binding domain superfamily/Winged helix DNA-binding domain"/>
    <property type="match status" value="1"/>
</dbReference>
<comment type="catalytic activity">
    <reaction evidence="8 9">
        <text>a 6-O-methyl-2'-deoxyguanosine in DNA + L-cysteinyl-[protein] = S-methyl-L-cysteinyl-[protein] + a 2'-deoxyguanosine in DNA</text>
        <dbReference type="Rhea" id="RHEA:24000"/>
        <dbReference type="Rhea" id="RHEA-COMP:10131"/>
        <dbReference type="Rhea" id="RHEA-COMP:10132"/>
        <dbReference type="Rhea" id="RHEA-COMP:11367"/>
        <dbReference type="Rhea" id="RHEA-COMP:11368"/>
        <dbReference type="ChEBI" id="CHEBI:29950"/>
        <dbReference type="ChEBI" id="CHEBI:82612"/>
        <dbReference type="ChEBI" id="CHEBI:85445"/>
        <dbReference type="ChEBI" id="CHEBI:85448"/>
        <dbReference type="EC" id="2.1.1.63"/>
    </reaction>
</comment>
<protein>
    <recommendedName>
        <fullName evidence="9">Methylated-DNA--protein-cysteine methyltransferase</fullName>
        <ecNumber evidence="9">2.1.1.63</ecNumber>
    </recommendedName>
    <alternativeName>
        <fullName evidence="9">6-O-methylguanine-DNA methyltransferase</fullName>
        <shortName evidence="9">MGMT</shortName>
    </alternativeName>
    <alternativeName>
        <fullName evidence="9">O-6-methylguanine-DNA-alkyltransferase</fullName>
    </alternativeName>
</protein>
<dbReference type="AlphaFoldDB" id="A0A4R4ED14"/>
<dbReference type="FunFam" id="1.10.10.10:FF:000214">
    <property type="entry name" value="Methylated-DNA--protein-cysteine methyltransferase"/>
    <property type="match status" value="1"/>
</dbReference>
<evidence type="ECO:0000256" key="6">
    <source>
        <dbReference type="ARBA" id="ARBA00022763"/>
    </source>
</evidence>
<dbReference type="Pfam" id="PF01035">
    <property type="entry name" value="DNA_binding_1"/>
    <property type="match status" value="1"/>
</dbReference>
<comment type="miscellaneous">
    <text evidence="9">This enzyme catalyzes only one turnover and therefore is not strictly catalytic. According to one definition, an enzyme is a biocatalyst that acts repeatedly and over many reaction cycles.</text>
</comment>
<keyword evidence="6 9" id="KW-0227">DNA damage</keyword>
<evidence type="ECO:0000256" key="5">
    <source>
        <dbReference type="ARBA" id="ARBA00022679"/>
    </source>
</evidence>
<dbReference type="InterPro" id="IPR014048">
    <property type="entry name" value="MethylDNA_cys_MeTrfase_DNA-bd"/>
</dbReference>
<comment type="catalytic activity">
    <reaction evidence="1 9">
        <text>a 4-O-methyl-thymidine in DNA + L-cysteinyl-[protein] = a thymidine in DNA + S-methyl-L-cysteinyl-[protein]</text>
        <dbReference type="Rhea" id="RHEA:53428"/>
        <dbReference type="Rhea" id="RHEA-COMP:10131"/>
        <dbReference type="Rhea" id="RHEA-COMP:10132"/>
        <dbReference type="Rhea" id="RHEA-COMP:13555"/>
        <dbReference type="Rhea" id="RHEA-COMP:13556"/>
        <dbReference type="ChEBI" id="CHEBI:29950"/>
        <dbReference type="ChEBI" id="CHEBI:82612"/>
        <dbReference type="ChEBI" id="CHEBI:137386"/>
        <dbReference type="ChEBI" id="CHEBI:137387"/>
        <dbReference type="EC" id="2.1.1.63"/>
    </reaction>
</comment>
<evidence type="ECO:0000256" key="3">
    <source>
        <dbReference type="ARBA" id="ARBA00022490"/>
    </source>
</evidence>
<feature type="domain" description="Methylguanine DNA methyltransferase ribonuclease-like" evidence="11">
    <location>
        <begin position="11"/>
        <end position="88"/>
    </location>
</feature>
<dbReference type="Pfam" id="PF02870">
    <property type="entry name" value="Methyltransf_1N"/>
    <property type="match status" value="1"/>
</dbReference>
<evidence type="ECO:0000256" key="2">
    <source>
        <dbReference type="ARBA" id="ARBA00008711"/>
    </source>
</evidence>
<dbReference type="CDD" id="cd06445">
    <property type="entry name" value="ATase"/>
    <property type="match status" value="1"/>
</dbReference>
<comment type="subcellular location">
    <subcellularLocation>
        <location evidence="9">Cytoplasm</location>
    </subcellularLocation>
</comment>
<evidence type="ECO:0000256" key="9">
    <source>
        <dbReference type="HAMAP-Rule" id="MF_00772"/>
    </source>
</evidence>
<evidence type="ECO:0000256" key="4">
    <source>
        <dbReference type="ARBA" id="ARBA00022603"/>
    </source>
</evidence>